<proteinExistence type="predicted"/>
<gene>
    <name evidence="2" type="ORF">PT974_12314</name>
</gene>
<comment type="caution">
    <text evidence="2">The sequence shown here is derived from an EMBL/GenBank/DDBJ whole genome shotgun (WGS) entry which is preliminary data.</text>
</comment>
<organism evidence="2 3">
    <name type="scientific">Cladobotryum mycophilum</name>
    <dbReference type="NCBI Taxonomy" id="491253"/>
    <lineage>
        <taxon>Eukaryota</taxon>
        <taxon>Fungi</taxon>
        <taxon>Dikarya</taxon>
        <taxon>Ascomycota</taxon>
        <taxon>Pezizomycotina</taxon>
        <taxon>Sordariomycetes</taxon>
        <taxon>Hypocreomycetidae</taxon>
        <taxon>Hypocreales</taxon>
        <taxon>Hypocreaceae</taxon>
        <taxon>Cladobotryum</taxon>
    </lineage>
</organism>
<feature type="compositionally biased region" description="Basic and acidic residues" evidence="1">
    <location>
        <begin position="307"/>
        <end position="328"/>
    </location>
</feature>
<dbReference type="EMBL" id="JAVFKD010000016">
    <property type="protein sequence ID" value="KAK5988174.1"/>
    <property type="molecule type" value="Genomic_DNA"/>
</dbReference>
<sequence>MSLHASQEPFRKQRSLESLKRDFRDEVLNKTNGLYFMRNTLMKDKETDTKLLEILCPRREQATVKNAFSHVTRLLSECCNSFDLLGKFSKEMYWEIVASDTSAKCGIDLPEDMARELVFSLLKALQRWNIHQGLQRLHKHFENKNPDSPSCAKSDWQLTEEEKTAVRNGSVQMGPARKVSNKKFELSPHGAQKLYLITELPGDRFCKPDLMGLIDKRVMDKPAPKFKLSAASQARRNSVSSFGSSPPPPDISSGGLFSPSRKLKKTKTDDGWLGSLPSSGIGSERASSPIGSIMTGDSPCPSTGIKRRNEFDDVDHSSKKQVAEDHTARNISPTPTKKQVRRRRHKSSMFIQYRR</sequence>
<name>A0ABR0S866_9HYPO</name>
<accession>A0ABR0S866</accession>
<dbReference type="Proteomes" id="UP001338125">
    <property type="component" value="Unassembled WGS sequence"/>
</dbReference>
<feature type="compositionally biased region" description="Polar residues" evidence="1">
    <location>
        <begin position="276"/>
        <end position="290"/>
    </location>
</feature>
<keyword evidence="3" id="KW-1185">Reference proteome</keyword>
<evidence type="ECO:0000313" key="2">
    <source>
        <dbReference type="EMBL" id="KAK5988174.1"/>
    </source>
</evidence>
<protein>
    <submittedName>
        <fullName evidence="2">Uncharacterized protein</fullName>
    </submittedName>
</protein>
<reference evidence="2 3" key="1">
    <citation type="submission" date="2024-01" db="EMBL/GenBank/DDBJ databases">
        <title>Complete genome of Cladobotryum mycophilum ATHUM6906.</title>
        <authorList>
            <person name="Christinaki A.C."/>
            <person name="Myridakis A.I."/>
            <person name="Kouvelis V.N."/>
        </authorList>
    </citation>
    <scope>NUCLEOTIDE SEQUENCE [LARGE SCALE GENOMIC DNA]</scope>
    <source>
        <strain evidence="2 3">ATHUM6906</strain>
    </source>
</reference>
<evidence type="ECO:0000313" key="3">
    <source>
        <dbReference type="Proteomes" id="UP001338125"/>
    </source>
</evidence>
<evidence type="ECO:0000256" key="1">
    <source>
        <dbReference type="SAM" id="MobiDB-lite"/>
    </source>
</evidence>
<feature type="region of interest" description="Disordered" evidence="1">
    <location>
        <begin position="227"/>
        <end position="355"/>
    </location>
</feature>
<feature type="compositionally biased region" description="Basic residues" evidence="1">
    <location>
        <begin position="338"/>
        <end position="355"/>
    </location>
</feature>